<dbReference type="Proteomes" id="UP000094291">
    <property type="component" value="Unassembled WGS sequence"/>
</dbReference>
<evidence type="ECO:0000313" key="7">
    <source>
        <dbReference type="Proteomes" id="UP000094291"/>
    </source>
</evidence>
<dbReference type="OrthoDB" id="9784736at2"/>
<dbReference type="InterPro" id="IPR036986">
    <property type="entry name" value="S4_RNA-bd_sf"/>
</dbReference>
<keyword evidence="7" id="KW-1185">Reference proteome</keyword>
<feature type="domain" description="Ribosomal RNA methyltransferase FtsJ" evidence="5">
    <location>
        <begin position="68"/>
        <end position="256"/>
    </location>
</feature>
<dbReference type="Pfam" id="PF01728">
    <property type="entry name" value="FtsJ"/>
    <property type="match status" value="1"/>
</dbReference>
<dbReference type="PANTHER" id="PTHR32319">
    <property type="entry name" value="BACTERIAL HEMOLYSIN-LIKE PROTEIN"/>
    <property type="match status" value="1"/>
</dbReference>
<evidence type="ECO:0000259" key="5">
    <source>
        <dbReference type="Pfam" id="PF01728"/>
    </source>
</evidence>
<evidence type="ECO:0000259" key="4">
    <source>
        <dbReference type="Pfam" id="PF01479"/>
    </source>
</evidence>
<reference evidence="6 7" key="1">
    <citation type="submission" date="2016-08" db="EMBL/GenBank/DDBJ databases">
        <authorList>
            <person name="Seilhamer J.J."/>
        </authorList>
    </citation>
    <scope>NUCLEOTIDE SEQUENCE [LARGE SCALE GENOMIC DNA]</scope>
    <source>
        <strain evidence="6 7">PH27A</strain>
    </source>
</reference>
<organism evidence="6 7">
    <name type="scientific">Terasakiispira papahanaumokuakeensis</name>
    <dbReference type="NCBI Taxonomy" id="197479"/>
    <lineage>
        <taxon>Bacteria</taxon>
        <taxon>Pseudomonadati</taxon>
        <taxon>Pseudomonadota</taxon>
        <taxon>Gammaproteobacteria</taxon>
        <taxon>Oceanospirillales</taxon>
        <taxon>Terasakiispira</taxon>
    </lineage>
</organism>
<dbReference type="Pfam" id="PF01479">
    <property type="entry name" value="S4"/>
    <property type="match status" value="1"/>
</dbReference>
<dbReference type="STRING" id="197479.BFW38_10420"/>
<protein>
    <submittedName>
        <fullName evidence="6">Hemolysin</fullName>
    </submittedName>
</protein>
<dbReference type="PIRSF" id="PIRSF005578">
    <property type="entry name" value="TlyA"/>
    <property type="match status" value="1"/>
</dbReference>
<dbReference type="EMBL" id="MDTQ01000001">
    <property type="protein sequence ID" value="ODC03897.1"/>
    <property type="molecule type" value="Genomic_DNA"/>
</dbReference>
<dbReference type="InterPro" id="IPR047048">
    <property type="entry name" value="TlyA"/>
</dbReference>
<sequence length="257" mass="27764">MQRLDRLLLEQGLCATRTQAQNAIHSGRVRLYAPNAQGVSSWQTVTKPGLKLPESAQLEVTPDPADRFVSRGALKLAGALEALSLDVSGMTALDVGQSTGGFTDALLQSGVSRVVGVDVGHDQLHPKLKADPRVTGLEGVNARALPIDSLHAAIEPELGFDLIVMDVSFISQTLILPGLPQLLKPSGHLISLVKPQFEVGREHVGKGGIVRDTQCYQQVKTRIIERCETLGLNVQHWMESPIQGGDGNREFLLYAQK</sequence>
<dbReference type="PANTHER" id="PTHR32319:SF0">
    <property type="entry name" value="BACTERIAL HEMOLYSIN-LIKE PROTEIN"/>
    <property type="match status" value="1"/>
</dbReference>
<dbReference type="GO" id="GO:0008168">
    <property type="term" value="F:methyltransferase activity"/>
    <property type="evidence" value="ECO:0007669"/>
    <property type="project" value="InterPro"/>
</dbReference>
<comment type="similarity">
    <text evidence="2">Belongs to the TlyA family.</text>
</comment>
<dbReference type="InterPro" id="IPR002942">
    <property type="entry name" value="S4_RNA-bd"/>
</dbReference>
<accession>A0A1E2VA96</accession>
<dbReference type="CDD" id="cd02440">
    <property type="entry name" value="AdoMet_MTases"/>
    <property type="match status" value="1"/>
</dbReference>
<dbReference type="GO" id="GO:0003723">
    <property type="term" value="F:RNA binding"/>
    <property type="evidence" value="ECO:0007669"/>
    <property type="project" value="UniProtKB-KW"/>
</dbReference>
<evidence type="ECO:0000256" key="2">
    <source>
        <dbReference type="ARBA" id="ARBA00029460"/>
    </source>
</evidence>
<dbReference type="GO" id="GO:0032259">
    <property type="term" value="P:methylation"/>
    <property type="evidence" value="ECO:0007669"/>
    <property type="project" value="InterPro"/>
</dbReference>
<comment type="caution">
    <text evidence="6">The sequence shown here is derived from an EMBL/GenBank/DDBJ whole genome shotgun (WGS) entry which is preliminary data.</text>
</comment>
<dbReference type="InterPro" id="IPR004538">
    <property type="entry name" value="Hemolysin_A/TlyA"/>
</dbReference>
<keyword evidence="1 3" id="KW-0694">RNA-binding</keyword>
<dbReference type="InterPro" id="IPR029063">
    <property type="entry name" value="SAM-dependent_MTases_sf"/>
</dbReference>
<gene>
    <name evidence="6" type="ORF">BFW38_10420</name>
</gene>
<dbReference type="SUPFAM" id="SSF53335">
    <property type="entry name" value="S-adenosyl-L-methionine-dependent methyltransferases"/>
    <property type="match status" value="1"/>
</dbReference>
<name>A0A1E2VA96_9GAMM</name>
<dbReference type="Gene3D" id="3.40.50.150">
    <property type="entry name" value="Vaccinia Virus protein VP39"/>
    <property type="match status" value="1"/>
</dbReference>
<evidence type="ECO:0000256" key="3">
    <source>
        <dbReference type="PROSITE-ProRule" id="PRU00182"/>
    </source>
</evidence>
<dbReference type="RefSeq" id="WP_068998521.1">
    <property type="nucleotide sequence ID" value="NZ_MDTQ01000001.1"/>
</dbReference>
<dbReference type="InterPro" id="IPR002877">
    <property type="entry name" value="RNA_MeTrfase_FtsJ_dom"/>
</dbReference>
<evidence type="ECO:0000256" key="1">
    <source>
        <dbReference type="ARBA" id="ARBA00022884"/>
    </source>
</evidence>
<dbReference type="SUPFAM" id="SSF55174">
    <property type="entry name" value="Alpha-L RNA-binding motif"/>
    <property type="match status" value="1"/>
</dbReference>
<dbReference type="AlphaFoldDB" id="A0A1E2VA96"/>
<dbReference type="PROSITE" id="PS50889">
    <property type="entry name" value="S4"/>
    <property type="match status" value="1"/>
</dbReference>
<evidence type="ECO:0000313" key="6">
    <source>
        <dbReference type="EMBL" id="ODC03897.1"/>
    </source>
</evidence>
<dbReference type="Gene3D" id="3.10.290.10">
    <property type="entry name" value="RNA-binding S4 domain"/>
    <property type="match status" value="1"/>
</dbReference>
<proteinExistence type="inferred from homology"/>
<dbReference type="CDD" id="cd00165">
    <property type="entry name" value="S4"/>
    <property type="match status" value="1"/>
</dbReference>
<feature type="domain" description="RNA-binding S4" evidence="4">
    <location>
        <begin position="2"/>
        <end position="30"/>
    </location>
</feature>